<organism evidence="3 4">
    <name type="scientific">Croceitalea dokdonensis DOKDO 023</name>
    <dbReference type="NCBI Taxonomy" id="1300341"/>
    <lineage>
        <taxon>Bacteria</taxon>
        <taxon>Pseudomonadati</taxon>
        <taxon>Bacteroidota</taxon>
        <taxon>Flavobacteriia</taxon>
        <taxon>Flavobacteriales</taxon>
        <taxon>Flavobacteriaceae</taxon>
        <taxon>Croceitalea</taxon>
    </lineage>
</organism>
<dbReference type="AlphaFoldDB" id="A0A0P7AYD8"/>
<dbReference type="SUPFAM" id="SSF48452">
    <property type="entry name" value="TPR-like"/>
    <property type="match status" value="1"/>
</dbReference>
<dbReference type="InterPro" id="IPR036737">
    <property type="entry name" value="OmpA-like_sf"/>
</dbReference>
<dbReference type="Proteomes" id="UP000050280">
    <property type="component" value="Unassembled WGS sequence"/>
</dbReference>
<evidence type="ECO:0000259" key="2">
    <source>
        <dbReference type="PROSITE" id="PS51123"/>
    </source>
</evidence>
<dbReference type="Gene3D" id="3.30.1330.60">
    <property type="entry name" value="OmpA-like domain"/>
    <property type="match status" value="1"/>
</dbReference>
<proteinExistence type="predicted"/>
<sequence length="633" mass="71247">MFLCNMLLGFSQDKPSKGDAYFFEYAYQKAIDAYTKAIQKGEMLTDVQKLNLADAYFKLEEYDKAATGYLAYFSKDSIQDDFRLNRLFQALKATVNQEKFEDLLQEKVTTFGTEFMENINFNRQILASEVTDTTLDFELFNLQCNTKHADFSPTFYKEDILFTSGRPYGKQKEASGYLNIFKGKVQLDGQVGGVYPFDAIESSDFHRATPNYSEKLNSVFYVLSNTVEGQLDYDENGKNALAIGIQPIDGEFRFLWRDLSTSFYYPFYDEHNERLYFAADFGTGYGGTDIYYVNTNRGTLMSAPVNLGPRINTPGNEIAPFIFENNMYFSSDVFYGLGGMDIYKSTMDANDNFSIPVNLGSTINTEKDDFGFVIRDFGEGLLGYFSSNRAGGKGADDIYGFRVAQKPGIKTLVVKGNITRRSNSRELGDVTVQLGSSDGTLMKEVVSNPDGSYRLEIPWQESVVLKADQNGFSEYSKSLDTTTFSDEENITLDIDLVAYSDIVEEVEGQKVVKLKKFYFERGGAKITPEIAMELDKVVEAVSLFPQLQLRIETHTDSRGGGATNFRITQARSDAIKAYLLSKGVPESSILYAIGYGEDKILNNCTNGVYCLEMLHKQNQRSLIVILNDNVLFN</sequence>
<keyword evidence="1" id="KW-0472">Membrane</keyword>
<keyword evidence="4" id="KW-1185">Reference proteome</keyword>
<evidence type="ECO:0000313" key="3">
    <source>
        <dbReference type="EMBL" id="KPM31390.1"/>
    </source>
</evidence>
<dbReference type="InterPro" id="IPR006665">
    <property type="entry name" value="OmpA-like"/>
</dbReference>
<comment type="caution">
    <text evidence="3">The sequence shown here is derived from an EMBL/GenBank/DDBJ whole genome shotgun (WGS) entry which is preliminary data.</text>
</comment>
<dbReference type="InterPro" id="IPR050330">
    <property type="entry name" value="Bact_OuterMem_StrucFunc"/>
</dbReference>
<dbReference type="PANTHER" id="PTHR30329">
    <property type="entry name" value="STATOR ELEMENT OF FLAGELLAR MOTOR COMPLEX"/>
    <property type="match status" value="1"/>
</dbReference>
<dbReference type="Pfam" id="PF00691">
    <property type="entry name" value="OmpA"/>
    <property type="match status" value="1"/>
</dbReference>
<dbReference type="EMBL" id="LDJX01000005">
    <property type="protein sequence ID" value="KPM31390.1"/>
    <property type="molecule type" value="Genomic_DNA"/>
</dbReference>
<reference evidence="3 4" key="1">
    <citation type="submission" date="2015-09" db="EMBL/GenBank/DDBJ databases">
        <title>Genome sequence of the marine flavobacterium Croceitalea dokdonensis DOKDO 023 that contains proton- and sodium-pumping rhodopsins.</title>
        <authorList>
            <person name="Kwon S.-K."/>
            <person name="Lee H.K."/>
            <person name="Kwak M.-J."/>
            <person name="Kim J.F."/>
        </authorList>
    </citation>
    <scope>NUCLEOTIDE SEQUENCE [LARGE SCALE GENOMIC DNA]</scope>
    <source>
        <strain evidence="3 4">DOKDO 023</strain>
    </source>
</reference>
<dbReference type="GO" id="GO:0016020">
    <property type="term" value="C:membrane"/>
    <property type="evidence" value="ECO:0007669"/>
    <property type="project" value="UniProtKB-UniRule"/>
</dbReference>
<dbReference type="InterPro" id="IPR011990">
    <property type="entry name" value="TPR-like_helical_dom_sf"/>
</dbReference>
<dbReference type="Gene3D" id="1.25.40.10">
    <property type="entry name" value="Tetratricopeptide repeat domain"/>
    <property type="match status" value="1"/>
</dbReference>
<dbReference type="PATRIC" id="fig|1300341.3.peg.2816"/>
<accession>A0A0P7AYD8</accession>
<name>A0A0P7AYD8_9FLAO</name>
<dbReference type="SUPFAM" id="SSF103088">
    <property type="entry name" value="OmpA-like"/>
    <property type="match status" value="1"/>
</dbReference>
<dbReference type="PANTHER" id="PTHR30329:SF21">
    <property type="entry name" value="LIPOPROTEIN YIAD-RELATED"/>
    <property type="match status" value="1"/>
</dbReference>
<evidence type="ECO:0000256" key="1">
    <source>
        <dbReference type="PROSITE-ProRule" id="PRU00473"/>
    </source>
</evidence>
<dbReference type="PROSITE" id="PS51123">
    <property type="entry name" value="OMPA_2"/>
    <property type="match status" value="1"/>
</dbReference>
<gene>
    <name evidence="3" type="ORF">I595_2657</name>
</gene>
<evidence type="ECO:0000313" key="4">
    <source>
        <dbReference type="Proteomes" id="UP000050280"/>
    </source>
</evidence>
<protein>
    <submittedName>
        <fullName evidence="3">OmpA/MotB domain-containing protein</fullName>
    </submittedName>
</protein>
<feature type="domain" description="OmpA-like" evidence="2">
    <location>
        <begin position="507"/>
        <end position="629"/>
    </location>
</feature>
<dbReference type="STRING" id="1300341.I595_2657"/>
<dbReference type="CDD" id="cd07185">
    <property type="entry name" value="OmpA_C-like"/>
    <property type="match status" value="1"/>
</dbReference>